<evidence type="ECO:0000256" key="1">
    <source>
        <dbReference type="SAM" id="MobiDB-lite"/>
    </source>
</evidence>
<dbReference type="EMBL" id="JACEIK010009765">
    <property type="protein sequence ID" value="MCE3214662.1"/>
    <property type="molecule type" value="Genomic_DNA"/>
</dbReference>
<organism evidence="2 3">
    <name type="scientific">Datura stramonium</name>
    <name type="common">Jimsonweed</name>
    <name type="synonym">Common thornapple</name>
    <dbReference type="NCBI Taxonomy" id="4076"/>
    <lineage>
        <taxon>Eukaryota</taxon>
        <taxon>Viridiplantae</taxon>
        <taxon>Streptophyta</taxon>
        <taxon>Embryophyta</taxon>
        <taxon>Tracheophyta</taxon>
        <taxon>Spermatophyta</taxon>
        <taxon>Magnoliopsida</taxon>
        <taxon>eudicotyledons</taxon>
        <taxon>Gunneridae</taxon>
        <taxon>Pentapetalae</taxon>
        <taxon>asterids</taxon>
        <taxon>lamiids</taxon>
        <taxon>Solanales</taxon>
        <taxon>Solanaceae</taxon>
        <taxon>Solanoideae</taxon>
        <taxon>Datureae</taxon>
        <taxon>Datura</taxon>
    </lineage>
</organism>
<proteinExistence type="predicted"/>
<evidence type="ECO:0000313" key="3">
    <source>
        <dbReference type="Proteomes" id="UP000823775"/>
    </source>
</evidence>
<feature type="compositionally biased region" description="Low complexity" evidence="1">
    <location>
        <begin position="1"/>
        <end position="15"/>
    </location>
</feature>
<feature type="compositionally biased region" description="Polar residues" evidence="1">
    <location>
        <begin position="43"/>
        <end position="55"/>
    </location>
</feature>
<gene>
    <name evidence="2" type="ORF">HAX54_053015</name>
</gene>
<evidence type="ECO:0000313" key="2">
    <source>
        <dbReference type="EMBL" id="MCE3214662.1"/>
    </source>
</evidence>
<comment type="caution">
    <text evidence="2">The sequence shown here is derived from an EMBL/GenBank/DDBJ whole genome shotgun (WGS) entry which is preliminary data.</text>
</comment>
<feature type="compositionally biased region" description="Low complexity" evidence="1">
    <location>
        <begin position="23"/>
        <end position="42"/>
    </location>
</feature>
<keyword evidence="3" id="KW-1185">Reference proteome</keyword>
<accession>A0ABS8WP63</accession>
<reference evidence="2 3" key="1">
    <citation type="journal article" date="2021" name="BMC Genomics">
        <title>Datura genome reveals duplications of psychoactive alkaloid biosynthetic genes and high mutation rate following tissue culture.</title>
        <authorList>
            <person name="Rajewski A."/>
            <person name="Carter-House D."/>
            <person name="Stajich J."/>
            <person name="Litt A."/>
        </authorList>
    </citation>
    <scope>NUCLEOTIDE SEQUENCE [LARGE SCALE GENOMIC DNA]</scope>
    <source>
        <strain evidence="2">AR-01</strain>
    </source>
</reference>
<dbReference type="Proteomes" id="UP000823775">
    <property type="component" value="Unassembled WGS sequence"/>
</dbReference>
<feature type="non-terminal residue" evidence="2">
    <location>
        <position position="111"/>
    </location>
</feature>
<sequence>MDSSSTSPSEPHTSTQGEPTLVSGTSHSTSLSSDTHSSTHISNFTTLSSYTHSSTPVPPSFETPRPEDSSTIPNSGFRDAKFHTPNSTKGKEKVGSLEVSMTEGVDDDDDN</sequence>
<protein>
    <submittedName>
        <fullName evidence="2">Uncharacterized protein</fullName>
    </submittedName>
</protein>
<name>A0ABS8WP63_DATST</name>
<feature type="region of interest" description="Disordered" evidence="1">
    <location>
        <begin position="1"/>
        <end position="111"/>
    </location>
</feature>